<dbReference type="EMBL" id="CP050485">
    <property type="protein sequence ID" value="QOG26887.1"/>
    <property type="molecule type" value="Genomic_DNA"/>
</dbReference>
<protein>
    <submittedName>
        <fullName evidence="1">Uncharacterized protein</fullName>
    </submittedName>
</protein>
<accession>A0AAE7MNU7</accession>
<organism evidence="1 2">
    <name type="scientific">Enterococcus gallinarum</name>
    <dbReference type="NCBI Taxonomy" id="1353"/>
    <lineage>
        <taxon>Bacteria</taxon>
        <taxon>Bacillati</taxon>
        <taxon>Bacillota</taxon>
        <taxon>Bacilli</taxon>
        <taxon>Lactobacillales</taxon>
        <taxon>Enterococcaceae</taxon>
        <taxon>Enterococcus</taxon>
    </lineage>
</organism>
<name>A0AAE7MNU7_ENTGA</name>
<dbReference type="RefSeq" id="WP_113849959.1">
    <property type="nucleotide sequence ID" value="NZ_CP050485.1"/>
</dbReference>
<sequence length="98" mass="11095">MYKIMEAIDVKSLKGVVSKIRVLKMSRTPLVRFSLDGTNCLIAAHSLNFLADVDEGMQIVVAGEFNDRKQFVVKKYSVIGKTKIMIEFESLNRTLNEL</sequence>
<dbReference type="AlphaFoldDB" id="A0AAE7MNU7"/>
<evidence type="ECO:0000313" key="1">
    <source>
        <dbReference type="EMBL" id="QOG26887.1"/>
    </source>
</evidence>
<dbReference type="Proteomes" id="UP000516696">
    <property type="component" value="Chromosome"/>
</dbReference>
<reference evidence="1 2" key="1">
    <citation type="submission" date="2020-03" db="EMBL/GenBank/DDBJ databases">
        <title>Characterization of ganglioside-mimicking enterococci.</title>
        <authorList>
            <person name="Patry R.T."/>
            <person name="Nothaft H."/>
            <person name="Bridger R."/>
            <person name="Shajahan A."/>
            <person name="Huynh S."/>
            <person name="Sanchez S."/>
            <person name="Azadi P."/>
            <person name="Cooper K."/>
            <person name="Miller W.G."/>
            <person name="Parker C.T."/>
            <person name="Wells L."/>
            <person name="Szymanski C.M."/>
        </authorList>
    </citation>
    <scope>NUCLEOTIDE SEQUENCE [LARGE SCALE GENOMIC DNA]</scope>
    <source>
        <strain evidence="1 2">EGM181</strain>
    </source>
</reference>
<gene>
    <name evidence="1" type="ORF">EGM181_06265</name>
</gene>
<evidence type="ECO:0000313" key="2">
    <source>
        <dbReference type="Proteomes" id="UP000516696"/>
    </source>
</evidence>
<proteinExistence type="predicted"/>